<sequence length="53" mass="5712">MTGDTDNLVALLSNLAARPRAEYAAGPGDRDSHRAVRPHCIIAGSLMAIRRRP</sequence>
<dbReference type="EMBL" id="JAOA01000019">
    <property type="protein sequence ID" value="EUA06016.1"/>
    <property type="molecule type" value="Genomic_DNA"/>
</dbReference>
<dbReference type="Proteomes" id="UP000020561">
    <property type="component" value="Unassembled WGS sequence"/>
</dbReference>
<proteinExistence type="predicted"/>
<gene>
    <name evidence="1" type="ORF">I545_6520</name>
</gene>
<organism evidence="1 2">
    <name type="scientific">Mycobacterium kansasii 662</name>
    <dbReference type="NCBI Taxonomy" id="1299326"/>
    <lineage>
        <taxon>Bacteria</taxon>
        <taxon>Bacillati</taxon>
        <taxon>Actinomycetota</taxon>
        <taxon>Actinomycetes</taxon>
        <taxon>Mycobacteriales</taxon>
        <taxon>Mycobacteriaceae</taxon>
        <taxon>Mycobacterium</taxon>
    </lineage>
</organism>
<protein>
    <submittedName>
        <fullName evidence="1">Uncharacterized protein</fullName>
    </submittedName>
</protein>
<reference evidence="1 2" key="1">
    <citation type="submission" date="2013-12" db="EMBL/GenBank/DDBJ databases">
        <authorList>
            <person name="Brown-Elliot B."/>
            <person name="Wallace R."/>
            <person name="Lenaerts A."/>
            <person name="Ordway D."/>
            <person name="DeGroote M.A."/>
            <person name="Parker T."/>
            <person name="Sizemore C."/>
            <person name="Tallon L.J."/>
            <person name="Sadzewicz L.K."/>
            <person name="Sengamalay N."/>
            <person name="Fraser C.M."/>
            <person name="Hine E."/>
            <person name="Shefchek K.A."/>
            <person name="Das S.P."/>
            <person name="Tettelin H."/>
        </authorList>
    </citation>
    <scope>NUCLEOTIDE SEQUENCE [LARGE SCALE GENOMIC DNA]</scope>
    <source>
        <strain evidence="1 2">662</strain>
    </source>
</reference>
<name>X7YGP5_MYCKA</name>
<dbReference type="AlphaFoldDB" id="X7YGP5"/>
<accession>X7YGP5</accession>
<evidence type="ECO:0000313" key="1">
    <source>
        <dbReference type="EMBL" id="EUA06016.1"/>
    </source>
</evidence>
<evidence type="ECO:0000313" key="2">
    <source>
        <dbReference type="Proteomes" id="UP000020561"/>
    </source>
</evidence>
<comment type="caution">
    <text evidence="1">The sequence shown here is derived from an EMBL/GenBank/DDBJ whole genome shotgun (WGS) entry which is preliminary data.</text>
</comment>